<feature type="compositionally biased region" description="Polar residues" evidence="2">
    <location>
        <begin position="219"/>
        <end position="228"/>
    </location>
</feature>
<dbReference type="Pfam" id="PF03359">
    <property type="entry name" value="GKAP"/>
    <property type="match status" value="1"/>
</dbReference>
<evidence type="ECO:0000256" key="2">
    <source>
        <dbReference type="SAM" id="MobiDB-lite"/>
    </source>
</evidence>
<dbReference type="GO" id="GO:0098978">
    <property type="term" value="C:glutamatergic synapse"/>
    <property type="evidence" value="ECO:0007669"/>
    <property type="project" value="TreeGrafter"/>
</dbReference>
<feature type="compositionally biased region" description="Basic residues" evidence="2">
    <location>
        <begin position="189"/>
        <end position="205"/>
    </location>
</feature>
<feature type="region of interest" description="Disordered" evidence="2">
    <location>
        <begin position="999"/>
        <end position="1062"/>
    </location>
</feature>
<dbReference type="OrthoDB" id="10036956at2759"/>
<dbReference type="GO" id="GO:0099572">
    <property type="term" value="C:postsynaptic specialization"/>
    <property type="evidence" value="ECO:0007669"/>
    <property type="project" value="TreeGrafter"/>
</dbReference>
<feature type="compositionally biased region" description="Low complexity" evidence="2">
    <location>
        <begin position="828"/>
        <end position="846"/>
    </location>
</feature>
<feature type="compositionally biased region" description="Low complexity" evidence="2">
    <location>
        <begin position="1024"/>
        <end position="1033"/>
    </location>
</feature>
<evidence type="ECO:0000313" key="4">
    <source>
        <dbReference type="RefSeq" id="XP_018016681.1"/>
    </source>
</evidence>
<proteinExistence type="inferred from homology"/>
<feature type="compositionally biased region" description="Polar residues" evidence="2">
    <location>
        <begin position="570"/>
        <end position="583"/>
    </location>
</feature>
<dbReference type="InterPro" id="IPR005026">
    <property type="entry name" value="SAPAP"/>
</dbReference>
<dbReference type="AlphaFoldDB" id="A0A8B7NUM9"/>
<dbReference type="GO" id="GO:0060090">
    <property type="term" value="F:molecular adaptor activity"/>
    <property type="evidence" value="ECO:0007669"/>
    <property type="project" value="TreeGrafter"/>
</dbReference>
<organism evidence="3 4">
    <name type="scientific">Hyalella azteca</name>
    <name type="common">Amphipod</name>
    <dbReference type="NCBI Taxonomy" id="294128"/>
    <lineage>
        <taxon>Eukaryota</taxon>
        <taxon>Metazoa</taxon>
        <taxon>Ecdysozoa</taxon>
        <taxon>Arthropoda</taxon>
        <taxon>Crustacea</taxon>
        <taxon>Multicrustacea</taxon>
        <taxon>Malacostraca</taxon>
        <taxon>Eumalacostraca</taxon>
        <taxon>Peracarida</taxon>
        <taxon>Amphipoda</taxon>
        <taxon>Senticaudata</taxon>
        <taxon>Talitrida</taxon>
        <taxon>Talitroidea</taxon>
        <taxon>Hyalellidae</taxon>
        <taxon>Hyalella</taxon>
    </lineage>
</organism>
<dbReference type="Proteomes" id="UP000694843">
    <property type="component" value="Unplaced"/>
</dbReference>
<feature type="region of interest" description="Disordered" evidence="2">
    <location>
        <begin position="477"/>
        <end position="502"/>
    </location>
</feature>
<dbReference type="GeneID" id="108673375"/>
<feature type="compositionally biased region" description="Basic and acidic residues" evidence="2">
    <location>
        <begin position="1034"/>
        <end position="1057"/>
    </location>
</feature>
<evidence type="ECO:0000256" key="1">
    <source>
        <dbReference type="ARBA" id="ARBA00008839"/>
    </source>
</evidence>
<dbReference type="KEGG" id="hazt:108673375"/>
<dbReference type="PANTHER" id="PTHR12353:SF31">
    <property type="entry name" value="LD44824P"/>
    <property type="match status" value="1"/>
</dbReference>
<feature type="region of interest" description="Disordered" evidence="2">
    <location>
        <begin position="828"/>
        <end position="848"/>
    </location>
</feature>
<comment type="similarity">
    <text evidence="1">Belongs to the SAPAP family.</text>
</comment>
<dbReference type="GO" id="GO:0023052">
    <property type="term" value="P:signaling"/>
    <property type="evidence" value="ECO:0007669"/>
    <property type="project" value="InterPro"/>
</dbReference>
<name>A0A8B7NUM9_HYAAZ</name>
<gene>
    <name evidence="4" type="primary">LOC108673375</name>
</gene>
<feature type="region of interest" description="Disordered" evidence="2">
    <location>
        <begin position="165"/>
        <end position="262"/>
    </location>
</feature>
<feature type="compositionally biased region" description="Low complexity" evidence="2">
    <location>
        <begin position="743"/>
        <end position="756"/>
    </location>
</feature>
<feature type="compositionally biased region" description="Basic and acidic residues" evidence="2">
    <location>
        <begin position="492"/>
        <end position="502"/>
    </location>
</feature>
<feature type="compositionally biased region" description="Basic and acidic residues" evidence="2">
    <location>
        <begin position="250"/>
        <end position="259"/>
    </location>
</feature>
<accession>A0A8B7NUM9</accession>
<feature type="region of interest" description="Disordered" evidence="2">
    <location>
        <begin position="742"/>
        <end position="768"/>
    </location>
</feature>
<sequence>MGSEGHACRPHIELVRLTSSERSKILAYPVQLRLEYCHFRSASYAQPEFELPTLPRPTVLVSSAPPRWLPPSLYPAWRRFTLTGVSGRSKSCSQLLRGEVIGRPSVSRSEGCLLALLVSRSSNCAHPIHSATAHPLRSSTALHASTKDVSYSRIFSLTRPCRSLASMSTSSRPDHVTKASTLPQTARPPTRKPRGLRAFWRRISHSPKPEEKPSREVPNLQSTVSAQSLDVVLRVPRSEGESTSPRAKKGARETPEKRKSNIGAFFSALTQCKSGECSTKRRRTSKILSSQDSDSLVTTPCSHGNGELRPEKYDVPATIVPTITSQDIQCITSSTRATVQELYVSGVASRSSASVASSQFGVMSTKTEVASALHSNSLVLNSTEEPQRIFLAAHNSNAGSSMPVGTGNYRTDCRGAVTSPTSTDSLNSPVDSGEHGKREKNLWCVSRAPPSYLAIACAVSGYSNINRYDSAVREGFRSRDASPAAPRLAFARSRDSSPLRERLKSPEFKCTPQETAVRISELKAQLARCAQELGGDLDYRSRQNSIRRRDKKPPTGRSVSVDRGYLTKASEINTGASQRQNPARKSLLCPEYSQNSSRSTADERRNYFSCASMTSNEVPVRLTDTHSSINDLINSPLSVHHPSDLDNRIESTKSFIKERIERLYGPGALAVGFSRRSEAVNRTMGNSIKRTPDTRCQGRIIPIKLEYDDQVDNSVSSKEPGRGMPSVFRHLRPEFRYQLPVKSSVASSNSSSGNNSDKFSTNNAPNIREIPVEIETSKASNGTAKPYSMLSCQEDSRTHSNLSPAKENSCDVGVTKKTDVEASVILNNSNHSSNNSSEIRSDSSTNVPHNGCGTSSLRSAMVVETSQSEATVPAANDEKVIKDGHYFLKIVAQEVSELEAGVEQLDKDLEAHGSIMTEEVRGKLLAASGKTKLLISQKIKQFKGLCQKNIAGQQEGEQFPTTCEDLAGFWDMVSLQVEDVRAMHSALAQLRTNGWKEVTTELDQSSSGPSALGGKSRPARRMKAAPPAAMSEAAKAKEDARKKAAEERRKAMREAMKAKLAAAQNTEDNVEIFVPEN</sequence>
<feature type="compositionally biased region" description="Polar residues" evidence="2">
    <location>
        <begin position="286"/>
        <end position="302"/>
    </location>
</feature>
<dbReference type="RefSeq" id="XP_018016681.1">
    <property type="nucleotide sequence ID" value="XM_018161192.2"/>
</dbReference>
<feature type="region of interest" description="Disordered" evidence="2">
    <location>
        <begin position="283"/>
        <end position="310"/>
    </location>
</feature>
<reference evidence="4" key="1">
    <citation type="submission" date="2025-08" db="UniProtKB">
        <authorList>
            <consortium name="RefSeq"/>
        </authorList>
    </citation>
    <scope>IDENTIFICATION</scope>
    <source>
        <tissue evidence="4">Whole organism</tissue>
    </source>
</reference>
<protein>
    <submittedName>
        <fullName evidence="4">Uncharacterized protein LOC108673375</fullName>
    </submittedName>
</protein>
<dbReference type="PANTHER" id="PTHR12353">
    <property type="entry name" value="DISKS LARGE-ASSOCIATED PROTEIN DAP SAP90/PSD-95-ASSOCIATED PROTEIN"/>
    <property type="match status" value="1"/>
</dbReference>
<evidence type="ECO:0000313" key="3">
    <source>
        <dbReference type="Proteomes" id="UP000694843"/>
    </source>
</evidence>
<keyword evidence="3" id="KW-1185">Reference proteome</keyword>
<feature type="region of interest" description="Disordered" evidence="2">
    <location>
        <begin position="540"/>
        <end position="602"/>
    </location>
</feature>